<proteinExistence type="inferred from homology"/>
<dbReference type="InterPro" id="IPR029000">
    <property type="entry name" value="Cyclophilin-like_dom_sf"/>
</dbReference>
<evidence type="ECO:0000256" key="3">
    <source>
        <dbReference type="RuleBase" id="RU363019"/>
    </source>
</evidence>
<dbReference type="SUPFAM" id="SSF50891">
    <property type="entry name" value="Cyclophilin-like"/>
    <property type="match status" value="1"/>
</dbReference>
<dbReference type="PANTHER" id="PTHR43246">
    <property type="entry name" value="PEPTIDYL-PROLYL CIS-TRANS ISOMERASE CYP38, CHLOROPLASTIC"/>
    <property type="match status" value="1"/>
</dbReference>
<keyword evidence="4" id="KW-1133">Transmembrane helix</keyword>
<dbReference type="InterPro" id="IPR044665">
    <property type="entry name" value="E_coli_cyclophilin_A-like"/>
</dbReference>
<dbReference type="EMBL" id="CAUJNA010003827">
    <property type="protein sequence ID" value="CAJ1410555.1"/>
    <property type="molecule type" value="Genomic_DNA"/>
</dbReference>
<evidence type="ECO:0000313" key="6">
    <source>
        <dbReference type="EMBL" id="CAJ1410555.1"/>
    </source>
</evidence>
<keyword evidence="4" id="KW-0472">Membrane</keyword>
<comment type="similarity">
    <text evidence="3">Belongs to the cyclophilin-type PPIase family.</text>
</comment>
<evidence type="ECO:0000256" key="1">
    <source>
        <dbReference type="ARBA" id="ARBA00023110"/>
    </source>
</evidence>
<dbReference type="PROSITE" id="PS50072">
    <property type="entry name" value="CSA_PPIASE_2"/>
    <property type="match status" value="1"/>
</dbReference>
<dbReference type="InterPro" id="IPR002130">
    <property type="entry name" value="Cyclophilin-type_PPIase_dom"/>
</dbReference>
<feature type="domain" description="PPIase cyclophilin-type" evidence="5">
    <location>
        <begin position="84"/>
        <end position="211"/>
    </location>
</feature>
<name>A0AA36NFB9_9DINO</name>
<sequence length="248" mass="26534">MSCLMSTQRQTYAAVGALLIVCMVTTRYHSTFLPSPSGARVSDVVARDAEGRRLVLGLAAANAVSQKAGIAKADTEADFDVTLAVNLGGDSPTEASFKIRVHPEWAPKGASQFKTLVERGWYDDAGIFRVVPGFVAQFGLPGKPQKRLENIPDDPVKVSNKKGTLVFATAGPNTRTSQMFINLKDNAFLDGQGFSPIGEVVEGGMDVVNKFYAGYGEQPNQGQITAQGNAYLDAKFPKMTKIKKATVG</sequence>
<keyword evidence="1 3" id="KW-0697">Rotamase</keyword>
<evidence type="ECO:0000313" key="7">
    <source>
        <dbReference type="Proteomes" id="UP001178507"/>
    </source>
</evidence>
<comment type="caution">
    <text evidence="6">The sequence shown here is derived from an EMBL/GenBank/DDBJ whole genome shotgun (WGS) entry which is preliminary data.</text>
</comment>
<evidence type="ECO:0000259" key="5">
    <source>
        <dbReference type="PROSITE" id="PS50072"/>
    </source>
</evidence>
<dbReference type="Pfam" id="PF00160">
    <property type="entry name" value="Pro_isomerase"/>
    <property type="match status" value="1"/>
</dbReference>
<feature type="transmembrane region" description="Helical" evidence="4">
    <location>
        <begin position="12"/>
        <end position="30"/>
    </location>
</feature>
<dbReference type="Gene3D" id="2.40.100.10">
    <property type="entry name" value="Cyclophilin-like"/>
    <property type="match status" value="1"/>
</dbReference>
<dbReference type="AlphaFoldDB" id="A0AA36NFB9"/>
<keyword evidence="2 3" id="KW-0413">Isomerase</keyword>
<keyword evidence="4" id="KW-0812">Transmembrane</keyword>
<evidence type="ECO:0000256" key="4">
    <source>
        <dbReference type="SAM" id="Phobius"/>
    </source>
</evidence>
<organism evidence="6 7">
    <name type="scientific">Effrenium voratum</name>
    <dbReference type="NCBI Taxonomy" id="2562239"/>
    <lineage>
        <taxon>Eukaryota</taxon>
        <taxon>Sar</taxon>
        <taxon>Alveolata</taxon>
        <taxon>Dinophyceae</taxon>
        <taxon>Suessiales</taxon>
        <taxon>Symbiodiniaceae</taxon>
        <taxon>Effrenium</taxon>
    </lineage>
</organism>
<evidence type="ECO:0000256" key="2">
    <source>
        <dbReference type="ARBA" id="ARBA00023235"/>
    </source>
</evidence>
<comment type="function">
    <text evidence="3">PPIases accelerate the folding of proteins. It catalyzes the cis-trans isomerization of proline imidic peptide bonds in oligopeptides.</text>
</comment>
<reference evidence="6" key="1">
    <citation type="submission" date="2023-08" db="EMBL/GenBank/DDBJ databases">
        <authorList>
            <person name="Chen Y."/>
            <person name="Shah S."/>
            <person name="Dougan E. K."/>
            <person name="Thang M."/>
            <person name="Chan C."/>
        </authorList>
    </citation>
    <scope>NUCLEOTIDE SEQUENCE</scope>
</reference>
<gene>
    <name evidence="6" type="ORF">EVOR1521_LOCUS31360</name>
</gene>
<dbReference type="PRINTS" id="PR00153">
    <property type="entry name" value="CSAPPISMRASE"/>
</dbReference>
<dbReference type="Proteomes" id="UP001178507">
    <property type="component" value="Unassembled WGS sequence"/>
</dbReference>
<dbReference type="EC" id="5.2.1.8" evidence="3"/>
<accession>A0AA36NFB9</accession>
<protein>
    <recommendedName>
        <fullName evidence="3">Peptidyl-prolyl cis-trans isomerase</fullName>
        <shortName evidence="3">PPIase</shortName>
        <ecNumber evidence="3">5.2.1.8</ecNumber>
    </recommendedName>
</protein>
<keyword evidence="7" id="KW-1185">Reference proteome</keyword>
<dbReference type="GO" id="GO:0003755">
    <property type="term" value="F:peptidyl-prolyl cis-trans isomerase activity"/>
    <property type="evidence" value="ECO:0007669"/>
    <property type="project" value="UniProtKB-UniRule"/>
</dbReference>
<comment type="catalytic activity">
    <reaction evidence="3">
        <text>[protein]-peptidylproline (omega=180) = [protein]-peptidylproline (omega=0)</text>
        <dbReference type="Rhea" id="RHEA:16237"/>
        <dbReference type="Rhea" id="RHEA-COMP:10747"/>
        <dbReference type="Rhea" id="RHEA-COMP:10748"/>
        <dbReference type="ChEBI" id="CHEBI:83833"/>
        <dbReference type="ChEBI" id="CHEBI:83834"/>
        <dbReference type="EC" id="5.2.1.8"/>
    </reaction>
</comment>